<comment type="caution">
    <text evidence="2">The sequence shown here is derived from an EMBL/GenBank/DDBJ whole genome shotgun (WGS) entry which is preliminary data.</text>
</comment>
<feature type="domain" description="H repeat-associated protein N-terminal" evidence="1">
    <location>
        <begin position="222"/>
        <end position="311"/>
    </location>
</feature>
<name>A0A9D7E0W8_9PROT</name>
<evidence type="ECO:0000313" key="2">
    <source>
        <dbReference type="EMBL" id="MBK6971628.1"/>
    </source>
</evidence>
<dbReference type="AlphaFoldDB" id="A0A9D7E0W8"/>
<evidence type="ECO:0000259" key="1">
    <source>
        <dbReference type="Pfam" id="PF13808"/>
    </source>
</evidence>
<organism evidence="2 3">
    <name type="scientific">Candidatus Methylophosphatis roskildensis</name>
    <dbReference type="NCBI Taxonomy" id="2899263"/>
    <lineage>
        <taxon>Bacteria</taxon>
        <taxon>Pseudomonadati</taxon>
        <taxon>Pseudomonadota</taxon>
        <taxon>Betaproteobacteria</taxon>
        <taxon>Nitrosomonadales</taxon>
        <taxon>Sterolibacteriaceae</taxon>
        <taxon>Candidatus Methylophosphatis</taxon>
    </lineage>
</organism>
<protein>
    <submittedName>
        <fullName evidence="2">DUF4338 domain-containing protein</fullName>
    </submittedName>
</protein>
<dbReference type="Proteomes" id="UP000807785">
    <property type="component" value="Unassembled WGS sequence"/>
</dbReference>
<accession>A0A9D7E0W8</accession>
<reference evidence="2" key="1">
    <citation type="submission" date="2020-10" db="EMBL/GenBank/DDBJ databases">
        <title>Connecting structure to function with the recovery of over 1000 high-quality activated sludge metagenome-assembled genomes encoding full-length rRNA genes using long-read sequencing.</title>
        <authorList>
            <person name="Singleton C.M."/>
            <person name="Petriglieri F."/>
            <person name="Kristensen J.M."/>
            <person name="Kirkegaard R.H."/>
            <person name="Michaelsen T.Y."/>
            <person name="Andersen M.H."/>
            <person name="Karst S.M."/>
            <person name="Dueholm M.S."/>
            <person name="Nielsen P.H."/>
            <person name="Albertsen M."/>
        </authorList>
    </citation>
    <scope>NUCLEOTIDE SEQUENCE</scope>
    <source>
        <strain evidence="2">Bjer_18-Q3-R1-45_BAT3C.347</strain>
    </source>
</reference>
<proteinExistence type="predicted"/>
<dbReference type="InterPro" id="IPR025639">
    <property type="entry name" value="DruA"/>
</dbReference>
<evidence type="ECO:0000313" key="3">
    <source>
        <dbReference type="Proteomes" id="UP000807785"/>
    </source>
</evidence>
<dbReference type="InterPro" id="IPR032806">
    <property type="entry name" value="YbfD_N"/>
</dbReference>
<dbReference type="EMBL" id="JADJEV010000001">
    <property type="protein sequence ID" value="MBK6971628.1"/>
    <property type="molecule type" value="Genomic_DNA"/>
</dbReference>
<gene>
    <name evidence="2" type="ORF">IPH26_01245</name>
</gene>
<dbReference type="Pfam" id="PF13808">
    <property type="entry name" value="DDE_Tnp_1_assoc"/>
    <property type="match status" value="1"/>
</dbReference>
<sequence>MESMKPMAQVLSELQVRPVERSEEQRYREQMARHHYLGDLAKIGEAIWYVATWRGQWVAQLNVSAAALKCGVRDRWIGWNFRTQYDRLKLIANNSRFLILPEWHRPNIGSRVLSLTERRIARDWQGRFGHPLLLLETFVDPRRFHGGVYRAANWTELGLTQGYRRTRQGYSGEIDAPKRVFVRALHRAARAQLTHPERNHLQLTGAPKLMLSAEQMRALPLCFTTVTDPRRRQGRRHRLPVVLGIAAGAILCGMRGYKAAHDWAESLGQKARERFGCRREKGRYVVPSEFVIRDCLVRIEPDTLDRALNVWNQAWAKDDRALAMDGKVMKNAIDAQGYQTHILSVIGHESNTCHTQKSRDIARSRQR</sequence>
<dbReference type="Pfam" id="PF14236">
    <property type="entry name" value="DruA"/>
    <property type="match status" value="1"/>
</dbReference>